<dbReference type="EC" id="5.2.1.8" evidence="5"/>
<organism evidence="9 10">
    <name type="scientific">Actinomadura chibensis</name>
    <dbReference type="NCBI Taxonomy" id="392828"/>
    <lineage>
        <taxon>Bacteria</taxon>
        <taxon>Bacillati</taxon>
        <taxon>Actinomycetota</taxon>
        <taxon>Actinomycetes</taxon>
        <taxon>Streptosporangiales</taxon>
        <taxon>Thermomonosporaceae</taxon>
        <taxon>Actinomadura</taxon>
    </lineage>
</organism>
<dbReference type="PANTHER" id="PTHR45779:SF7">
    <property type="entry name" value="PEPTIDYLPROLYL ISOMERASE"/>
    <property type="match status" value="1"/>
</dbReference>
<sequence length="319" mass="33419">MCRRARRPVSRRARVVPLVAVVVAVAASSVACSGGDGVDVTVRGDFGKLPEVRFPKGGPSGSLAVKTLRQGKGPAARKGDLVVADYVGYRWSGDGRKLLASSYAKGQPGAFPTGQLVPGLTRALDGARPGSRVVARIPPRDGFGEKGDPKHQVGSEDTLVYVLDVRAVYARTSGPHGRREAPLDDPGLPRVGDAPAGVAPRVTVPRAAPPKRLQVRTLTRGDGPPVRKGQLLALQYGGFFWRDGRAFDSSWSAGHPFGVVIGTGQVIRGWDQGLVGQRVGSRVLLVVPPSLGYGPKGLAQSGIKGTDTLVFVVDLLGAH</sequence>
<protein>
    <recommendedName>
        <fullName evidence="5">Peptidyl-prolyl cis-trans isomerase</fullName>
        <ecNumber evidence="5">5.2.1.8</ecNumber>
    </recommendedName>
</protein>
<feature type="chain" id="PRO_5038605549" description="Peptidyl-prolyl cis-trans isomerase" evidence="7">
    <location>
        <begin position="34"/>
        <end position="319"/>
    </location>
</feature>
<evidence type="ECO:0000256" key="3">
    <source>
        <dbReference type="ARBA" id="ARBA00023235"/>
    </source>
</evidence>
<dbReference type="InterPro" id="IPR001179">
    <property type="entry name" value="PPIase_FKBP_dom"/>
</dbReference>
<comment type="caution">
    <text evidence="9">The sequence shown here is derived from an EMBL/GenBank/DDBJ whole genome shotgun (WGS) entry which is preliminary data.</text>
</comment>
<comment type="similarity">
    <text evidence="5">Belongs to the FKBP-type PPIase family.</text>
</comment>
<keyword evidence="3 4" id="KW-0413">Isomerase</keyword>
<comment type="catalytic activity">
    <reaction evidence="1 4 5">
        <text>[protein]-peptidylproline (omega=180) = [protein]-peptidylproline (omega=0)</text>
        <dbReference type="Rhea" id="RHEA:16237"/>
        <dbReference type="Rhea" id="RHEA-COMP:10747"/>
        <dbReference type="Rhea" id="RHEA-COMP:10748"/>
        <dbReference type="ChEBI" id="CHEBI:83833"/>
        <dbReference type="ChEBI" id="CHEBI:83834"/>
        <dbReference type="EC" id="5.2.1.8"/>
    </reaction>
</comment>
<feature type="region of interest" description="Disordered" evidence="6">
    <location>
        <begin position="130"/>
        <end position="152"/>
    </location>
</feature>
<dbReference type="PANTHER" id="PTHR45779">
    <property type="entry name" value="PEPTIDYLPROLYL ISOMERASE"/>
    <property type="match status" value="1"/>
</dbReference>
<evidence type="ECO:0000313" key="9">
    <source>
        <dbReference type="EMBL" id="TYB41442.1"/>
    </source>
</evidence>
<dbReference type="PROSITE" id="PS51257">
    <property type="entry name" value="PROKAR_LIPOPROTEIN"/>
    <property type="match status" value="1"/>
</dbReference>
<evidence type="ECO:0000256" key="7">
    <source>
        <dbReference type="SAM" id="SignalP"/>
    </source>
</evidence>
<proteinExistence type="inferred from homology"/>
<evidence type="ECO:0000256" key="2">
    <source>
        <dbReference type="ARBA" id="ARBA00023110"/>
    </source>
</evidence>
<name>A0A5D0NAN3_9ACTN</name>
<evidence type="ECO:0000259" key="8">
    <source>
        <dbReference type="PROSITE" id="PS50059"/>
    </source>
</evidence>
<dbReference type="PROSITE" id="PS50059">
    <property type="entry name" value="FKBP_PPIASE"/>
    <property type="match status" value="2"/>
</dbReference>
<dbReference type="STRING" id="1220554.GCA_001552135_01456"/>
<dbReference type="Gene3D" id="3.10.50.40">
    <property type="match status" value="2"/>
</dbReference>
<keyword evidence="7" id="KW-0732">Signal</keyword>
<dbReference type="SUPFAM" id="SSF54534">
    <property type="entry name" value="FKBP-like"/>
    <property type="match status" value="2"/>
</dbReference>
<evidence type="ECO:0000256" key="6">
    <source>
        <dbReference type="SAM" id="MobiDB-lite"/>
    </source>
</evidence>
<dbReference type="InterPro" id="IPR046357">
    <property type="entry name" value="PPIase_dom_sf"/>
</dbReference>
<dbReference type="AlphaFoldDB" id="A0A5D0NAN3"/>
<keyword evidence="10" id="KW-1185">Reference proteome</keyword>
<feature type="compositionally biased region" description="Basic and acidic residues" evidence="6">
    <location>
        <begin position="138"/>
        <end position="152"/>
    </location>
</feature>
<dbReference type="GO" id="GO:0003755">
    <property type="term" value="F:peptidyl-prolyl cis-trans isomerase activity"/>
    <property type="evidence" value="ECO:0007669"/>
    <property type="project" value="UniProtKB-UniRule"/>
</dbReference>
<feature type="domain" description="PPIase FKBP-type" evidence="8">
    <location>
        <begin position="229"/>
        <end position="319"/>
    </location>
</feature>
<accession>A0A5D0NAN3</accession>
<dbReference type="Proteomes" id="UP000323380">
    <property type="component" value="Unassembled WGS sequence"/>
</dbReference>
<keyword evidence="2 4" id="KW-0697">Rotamase</keyword>
<reference evidence="9 10" key="1">
    <citation type="submission" date="2019-08" db="EMBL/GenBank/DDBJ databases">
        <title>Actinomadura sp. nov. CYP1-5 isolated from mountain soil.</title>
        <authorList>
            <person name="Songsumanus A."/>
            <person name="Kuncharoen N."/>
            <person name="Kudo T."/>
            <person name="Yuki M."/>
            <person name="Igarashi Y."/>
            <person name="Tanasupawat S."/>
        </authorList>
    </citation>
    <scope>NUCLEOTIDE SEQUENCE [LARGE SCALE GENOMIC DNA]</scope>
    <source>
        <strain evidence="9 10">JCM 14158</strain>
    </source>
</reference>
<evidence type="ECO:0000256" key="4">
    <source>
        <dbReference type="PROSITE-ProRule" id="PRU00277"/>
    </source>
</evidence>
<feature type="signal peptide" evidence="7">
    <location>
        <begin position="1"/>
        <end position="33"/>
    </location>
</feature>
<feature type="domain" description="PPIase FKBP-type" evidence="8">
    <location>
        <begin position="79"/>
        <end position="169"/>
    </location>
</feature>
<gene>
    <name evidence="9" type="ORF">FXF69_35570</name>
</gene>
<dbReference type="EMBL" id="VSFG01000010">
    <property type="protein sequence ID" value="TYB41442.1"/>
    <property type="molecule type" value="Genomic_DNA"/>
</dbReference>
<evidence type="ECO:0000256" key="5">
    <source>
        <dbReference type="RuleBase" id="RU003915"/>
    </source>
</evidence>
<dbReference type="InterPro" id="IPR044609">
    <property type="entry name" value="FKBP2/11"/>
</dbReference>
<evidence type="ECO:0000313" key="10">
    <source>
        <dbReference type="Proteomes" id="UP000323380"/>
    </source>
</evidence>
<dbReference type="Pfam" id="PF00254">
    <property type="entry name" value="FKBP_C"/>
    <property type="match status" value="2"/>
</dbReference>
<evidence type="ECO:0000256" key="1">
    <source>
        <dbReference type="ARBA" id="ARBA00000971"/>
    </source>
</evidence>